<evidence type="ECO:0000256" key="2">
    <source>
        <dbReference type="ARBA" id="ARBA00023125"/>
    </source>
</evidence>
<dbReference type="GO" id="GO:0003677">
    <property type="term" value="F:DNA binding"/>
    <property type="evidence" value="ECO:0007669"/>
    <property type="project" value="UniProtKB-UniRule"/>
</dbReference>
<organism evidence="6 7">
    <name type="scientific">Oxobacter pfennigii</name>
    <dbReference type="NCBI Taxonomy" id="36849"/>
    <lineage>
        <taxon>Bacteria</taxon>
        <taxon>Bacillati</taxon>
        <taxon>Bacillota</taxon>
        <taxon>Clostridia</taxon>
        <taxon>Eubacteriales</taxon>
        <taxon>Clostridiaceae</taxon>
        <taxon>Oxobacter</taxon>
    </lineage>
</organism>
<dbReference type="Pfam" id="PF00440">
    <property type="entry name" value="TetR_N"/>
    <property type="match status" value="1"/>
</dbReference>
<keyword evidence="3" id="KW-0804">Transcription</keyword>
<gene>
    <name evidence="6" type="ORF">OXPF_19320</name>
</gene>
<feature type="DNA-binding region" description="H-T-H motif" evidence="4">
    <location>
        <begin position="33"/>
        <end position="52"/>
    </location>
</feature>
<keyword evidence="2 4" id="KW-0238">DNA-binding</keyword>
<dbReference type="PANTHER" id="PTHR47506">
    <property type="entry name" value="TRANSCRIPTIONAL REGULATORY PROTEIN"/>
    <property type="match status" value="1"/>
</dbReference>
<sequence length="198" mass="22973">MPRFSEAEKEIIKQKLLSEAERLFTVYGIKKVSIDELVQATGIAKGSFYSFYSSKEQLFIEIVFNMQKKMWCETDKFLKAHSDLPSRELVKQAFIWMFEQLDCYPLIRKIDRDTTEYLFRKLPKEVVEAHTLDDLIQIKNFENYGVSFTCGIEIAAKILQILALGFINLNQENEAVRIEVMNTVLNGVLKEIVGDKND</sequence>
<dbReference type="OrthoDB" id="9812484at2"/>
<reference evidence="6 7" key="1">
    <citation type="submission" date="2015-09" db="EMBL/GenBank/DDBJ databases">
        <title>Genome sequence of Oxobacter pfennigii DSM 3222.</title>
        <authorList>
            <person name="Poehlein A."/>
            <person name="Bengelsdorf F.R."/>
            <person name="Schiel-Bengelsdorf B."/>
            <person name="Duerre P."/>
            <person name="Daniel R."/>
        </authorList>
    </citation>
    <scope>NUCLEOTIDE SEQUENCE [LARGE SCALE GENOMIC DNA]</scope>
    <source>
        <strain evidence="6 7">DSM 3222</strain>
    </source>
</reference>
<dbReference type="InterPro" id="IPR009057">
    <property type="entry name" value="Homeodomain-like_sf"/>
</dbReference>
<feature type="domain" description="HTH tetR-type" evidence="5">
    <location>
        <begin position="10"/>
        <end position="70"/>
    </location>
</feature>
<evidence type="ECO:0000259" key="5">
    <source>
        <dbReference type="PROSITE" id="PS50977"/>
    </source>
</evidence>
<evidence type="ECO:0000313" key="6">
    <source>
        <dbReference type="EMBL" id="KPU44438.1"/>
    </source>
</evidence>
<dbReference type="EMBL" id="LKET01000030">
    <property type="protein sequence ID" value="KPU44438.1"/>
    <property type="molecule type" value="Genomic_DNA"/>
</dbReference>
<evidence type="ECO:0000256" key="1">
    <source>
        <dbReference type="ARBA" id="ARBA00023015"/>
    </source>
</evidence>
<dbReference type="STRING" id="36849.OXPF_19320"/>
<dbReference type="SUPFAM" id="SSF46689">
    <property type="entry name" value="Homeodomain-like"/>
    <property type="match status" value="1"/>
</dbReference>
<protein>
    <submittedName>
        <fullName evidence="6">DNA-binding transcriptional repressor AcrR</fullName>
    </submittedName>
</protein>
<dbReference type="Proteomes" id="UP000050326">
    <property type="component" value="Unassembled WGS sequence"/>
</dbReference>
<dbReference type="PROSITE" id="PS50977">
    <property type="entry name" value="HTH_TETR_2"/>
    <property type="match status" value="1"/>
</dbReference>
<evidence type="ECO:0000313" key="7">
    <source>
        <dbReference type="Proteomes" id="UP000050326"/>
    </source>
</evidence>
<accession>A0A0P8X0X2</accession>
<dbReference type="InterPro" id="IPR001647">
    <property type="entry name" value="HTH_TetR"/>
</dbReference>
<evidence type="ECO:0000256" key="4">
    <source>
        <dbReference type="PROSITE-ProRule" id="PRU00335"/>
    </source>
</evidence>
<keyword evidence="1" id="KW-0805">Transcription regulation</keyword>
<dbReference type="RefSeq" id="WP_054874988.1">
    <property type="nucleotide sequence ID" value="NZ_LKET01000030.1"/>
</dbReference>
<dbReference type="PRINTS" id="PR00455">
    <property type="entry name" value="HTHTETR"/>
</dbReference>
<name>A0A0P8X0X2_9CLOT</name>
<comment type="caution">
    <text evidence="6">The sequence shown here is derived from an EMBL/GenBank/DDBJ whole genome shotgun (WGS) entry which is preliminary data.</text>
</comment>
<keyword evidence="7" id="KW-1185">Reference proteome</keyword>
<dbReference type="PATRIC" id="fig|36849.3.peg.2035"/>
<dbReference type="Gene3D" id="1.10.357.10">
    <property type="entry name" value="Tetracycline Repressor, domain 2"/>
    <property type="match status" value="1"/>
</dbReference>
<proteinExistence type="predicted"/>
<dbReference type="PANTHER" id="PTHR47506:SF3">
    <property type="entry name" value="HTH-TYPE TRANSCRIPTIONAL REGULATOR LMRA"/>
    <property type="match status" value="1"/>
</dbReference>
<evidence type="ECO:0000256" key="3">
    <source>
        <dbReference type="ARBA" id="ARBA00023163"/>
    </source>
</evidence>
<dbReference type="AlphaFoldDB" id="A0A0P8X0X2"/>